<dbReference type="InterPro" id="IPR052945">
    <property type="entry name" value="Mitotic_Regulator"/>
</dbReference>
<dbReference type="Pfam" id="PF08238">
    <property type="entry name" value="Sel1"/>
    <property type="match status" value="5"/>
</dbReference>
<dbReference type="SUPFAM" id="SSF81901">
    <property type="entry name" value="HCP-like"/>
    <property type="match status" value="1"/>
</dbReference>
<evidence type="ECO:0000313" key="1">
    <source>
        <dbReference type="EMBL" id="ATQ73576.1"/>
    </source>
</evidence>
<evidence type="ECO:0000313" key="2">
    <source>
        <dbReference type="Proteomes" id="UP000229897"/>
    </source>
</evidence>
<dbReference type="PANTHER" id="PTHR43628:SF1">
    <property type="entry name" value="CHITIN SYNTHASE REGULATORY FACTOR 2-RELATED"/>
    <property type="match status" value="1"/>
</dbReference>
<dbReference type="PANTHER" id="PTHR43628">
    <property type="entry name" value="ACTIVATOR OF C KINASE PROTEIN 1-RELATED"/>
    <property type="match status" value="1"/>
</dbReference>
<dbReference type="Proteomes" id="UP000229897">
    <property type="component" value="Chromosome"/>
</dbReference>
<protein>
    <recommendedName>
        <fullName evidence="3">Sel1 repeat family protein</fullName>
    </recommendedName>
</protein>
<proteinExistence type="predicted"/>
<reference evidence="1" key="1">
    <citation type="submission" date="2017-10" db="EMBL/GenBank/DDBJ databases">
        <title>Massilia psychrophilum sp. nov., a novel purple-pigmented bacterium isolated from Tianshan glacier, Xinjiang Municipality, China.</title>
        <authorList>
            <person name="Wang H."/>
        </authorList>
    </citation>
    <scope>NUCLEOTIDE SEQUENCE [LARGE SCALE GENOMIC DNA]</scope>
    <source>
        <strain evidence="1">B2</strain>
    </source>
</reference>
<dbReference type="EMBL" id="CP024608">
    <property type="protein sequence ID" value="ATQ73576.1"/>
    <property type="molecule type" value="Genomic_DNA"/>
</dbReference>
<dbReference type="SMART" id="SM00671">
    <property type="entry name" value="SEL1"/>
    <property type="match status" value="5"/>
</dbReference>
<keyword evidence="2" id="KW-1185">Reference proteome</keyword>
<dbReference type="AlphaFoldDB" id="A0A2D2DF20"/>
<name>A0A2D2DF20_9BURK</name>
<gene>
    <name evidence="1" type="ORF">CR152_02940</name>
</gene>
<dbReference type="KEGG" id="mass:CR152_02940"/>
<dbReference type="Gene3D" id="1.25.40.10">
    <property type="entry name" value="Tetratricopeptide repeat domain"/>
    <property type="match status" value="1"/>
</dbReference>
<evidence type="ECO:0008006" key="3">
    <source>
        <dbReference type="Google" id="ProtNLM"/>
    </source>
</evidence>
<dbReference type="OrthoDB" id="5365194at2"/>
<dbReference type="InterPro" id="IPR011990">
    <property type="entry name" value="TPR-like_helical_dom_sf"/>
</dbReference>
<dbReference type="RefSeq" id="WP_099873601.1">
    <property type="nucleotide sequence ID" value="NZ_CP024608.1"/>
</dbReference>
<accession>A0A2D2DF20</accession>
<sequence>MPNNEETEQQYVSDDLQLAGRDAALEPLRLAAESGDAEAQVEYARTLHQSFDDPDAAFPWMERAAEQQNPDGLYGLALYYNKGWGCVANPELSFTTMRTAAEAGNAWAQFDLGLYYMKGYGCQADMAKAVEWISKAAEAGLAQAQYEMGVLYLNGEGMPQNLGESLAWFMKAGEQNHPDAVFYIGAAFYDGLGVEKDPVKGMEIMRDAVQMGSYIGQQYIHKFEERSSAPS</sequence>
<organism evidence="1 2">
    <name type="scientific">Massilia violaceinigra</name>
    <dbReference type="NCBI Taxonomy" id="2045208"/>
    <lineage>
        <taxon>Bacteria</taxon>
        <taxon>Pseudomonadati</taxon>
        <taxon>Pseudomonadota</taxon>
        <taxon>Betaproteobacteria</taxon>
        <taxon>Burkholderiales</taxon>
        <taxon>Oxalobacteraceae</taxon>
        <taxon>Telluria group</taxon>
        <taxon>Massilia</taxon>
    </lineage>
</organism>
<dbReference type="InterPro" id="IPR006597">
    <property type="entry name" value="Sel1-like"/>
</dbReference>